<name>M4AV44_XIPMA</name>
<reference evidence="4" key="3">
    <citation type="submission" date="2025-08" db="UniProtKB">
        <authorList>
            <consortium name="Ensembl"/>
        </authorList>
    </citation>
    <scope>IDENTIFICATION</scope>
    <source>
        <strain evidence="4">JP 163 A</strain>
    </source>
</reference>
<keyword evidence="5" id="KW-1185">Reference proteome</keyword>
<dbReference type="CTD" id="794493"/>
<dbReference type="KEGG" id="xma:102216665"/>
<feature type="compositionally biased region" description="Basic and acidic residues" evidence="1">
    <location>
        <begin position="314"/>
        <end position="326"/>
    </location>
</feature>
<dbReference type="AlphaFoldDB" id="M4AV44"/>
<dbReference type="InterPro" id="IPR036116">
    <property type="entry name" value="FN3_sf"/>
</dbReference>
<dbReference type="InParanoid" id="M4AV44"/>
<dbReference type="STRING" id="8083.ENSXMAP00000018339"/>
<reference evidence="5" key="2">
    <citation type="journal article" date="2013" name="Nat. Genet.">
        <title>The genome of the platyfish, Xiphophorus maculatus, provides insights into evolutionary adaptation and several complex traits.</title>
        <authorList>
            <person name="Schartl M."/>
            <person name="Walter R.B."/>
            <person name="Shen Y."/>
            <person name="Garcia T."/>
            <person name="Catchen J."/>
            <person name="Amores A."/>
            <person name="Braasch I."/>
            <person name="Chalopin D."/>
            <person name="Volff J.N."/>
            <person name="Lesch K.P."/>
            <person name="Bisazza A."/>
            <person name="Minx P."/>
            <person name="Hillier L."/>
            <person name="Wilson R.K."/>
            <person name="Fuerstenberg S."/>
            <person name="Boore J."/>
            <person name="Searle S."/>
            <person name="Postlethwait J.H."/>
            <person name="Warren W.C."/>
        </authorList>
    </citation>
    <scope>NUCLEOTIDE SEQUENCE [LARGE SCALE GENOMIC DNA]</scope>
    <source>
        <strain evidence="5">JP 163 A</strain>
    </source>
</reference>
<keyword evidence="3" id="KW-0732">Signal</keyword>
<dbReference type="GeneID" id="102216665"/>
<feature type="region of interest" description="Disordered" evidence="1">
    <location>
        <begin position="288"/>
        <end position="375"/>
    </location>
</feature>
<feature type="chain" id="PRO_5004048201" evidence="3">
    <location>
        <begin position="19"/>
        <end position="392"/>
    </location>
</feature>
<dbReference type="GeneTree" id="ENSGT00530000068118"/>
<dbReference type="eggNOG" id="ENOG502S7FY">
    <property type="taxonomic scope" value="Eukaryota"/>
</dbReference>
<accession>M4AV44</accession>
<proteinExistence type="predicted"/>
<protein>
    <submittedName>
        <fullName evidence="4">Interferon gamma receptor 1-like</fullName>
    </submittedName>
</protein>
<dbReference type="GO" id="GO:0004896">
    <property type="term" value="F:cytokine receptor activity"/>
    <property type="evidence" value="ECO:0007669"/>
    <property type="project" value="TreeGrafter"/>
</dbReference>
<dbReference type="InterPro" id="IPR013783">
    <property type="entry name" value="Ig-like_fold"/>
</dbReference>
<reference evidence="5" key="1">
    <citation type="submission" date="2012-01" db="EMBL/GenBank/DDBJ databases">
        <authorList>
            <person name="Walter R."/>
            <person name="Schartl M."/>
            <person name="Warren W."/>
        </authorList>
    </citation>
    <scope>NUCLEOTIDE SEQUENCE [LARGE SCALE GENOMIC DNA]</scope>
    <source>
        <strain evidence="5">JP 163 A</strain>
    </source>
</reference>
<feature type="signal peptide" evidence="3">
    <location>
        <begin position="1"/>
        <end position="18"/>
    </location>
</feature>
<organism evidence="4 5">
    <name type="scientific">Xiphophorus maculatus</name>
    <name type="common">Southern platyfish</name>
    <name type="synonym">Platypoecilus maculatus</name>
    <dbReference type="NCBI Taxonomy" id="8083"/>
    <lineage>
        <taxon>Eukaryota</taxon>
        <taxon>Metazoa</taxon>
        <taxon>Chordata</taxon>
        <taxon>Craniata</taxon>
        <taxon>Vertebrata</taxon>
        <taxon>Euteleostomi</taxon>
        <taxon>Actinopterygii</taxon>
        <taxon>Neopterygii</taxon>
        <taxon>Teleostei</taxon>
        <taxon>Neoteleostei</taxon>
        <taxon>Acanthomorphata</taxon>
        <taxon>Ovalentaria</taxon>
        <taxon>Atherinomorphae</taxon>
        <taxon>Cyprinodontiformes</taxon>
        <taxon>Poeciliidae</taxon>
        <taxon>Poeciliinae</taxon>
        <taxon>Xiphophorus</taxon>
    </lineage>
</organism>
<evidence type="ECO:0000256" key="1">
    <source>
        <dbReference type="SAM" id="MobiDB-lite"/>
    </source>
</evidence>
<evidence type="ECO:0000313" key="4">
    <source>
        <dbReference type="Ensembl" id="ENSXMAP00000018339.1"/>
    </source>
</evidence>
<evidence type="ECO:0000256" key="2">
    <source>
        <dbReference type="SAM" id="Phobius"/>
    </source>
</evidence>
<sequence>MASTKSLRLLFIFPFVSAALVAPPTNVTLTCRNLRNILHWDYENDVPGLRFHVLISSDSEMPGCPPEMELNESSRQADLSFLSNEDNVYFIRLKAVLGEDESTFAPKNGIEFTYFSSALDGEKCLLDIPPVGITTLQHHHMQVHFKHPWLVYKDGLSGCKKRKKSHQENNKLPNFKYTVKVVGQDKSHTIDCEEAVCETRLQVDMKQDKHCLKINGELKMMTVVSTKEFCTQKAPPPLNHTGLIVGITIAVIATVAFVATMVFWKKTRPTPHKFKPFIIPKPKTLAFKPLSDETSPVRVDPSPKSPEEPPGETISRKSEEDYDLRIKLSPNNQALSEEPEEESTSEDPYMSGQKLDSDPEEPNLEETTCSPYEPHAVVLTLAPEDHAEGYRA</sequence>
<dbReference type="SUPFAM" id="SSF49265">
    <property type="entry name" value="Fibronectin type III"/>
    <property type="match status" value="1"/>
</dbReference>
<dbReference type="Ensembl" id="ENSXMAT00000018366.2">
    <property type="protein sequence ID" value="ENSXMAP00000018339.1"/>
    <property type="gene ID" value="ENSXMAG00000018306.2"/>
</dbReference>
<dbReference type="GO" id="GO:0005886">
    <property type="term" value="C:plasma membrane"/>
    <property type="evidence" value="ECO:0007669"/>
    <property type="project" value="TreeGrafter"/>
</dbReference>
<dbReference type="Proteomes" id="UP000002852">
    <property type="component" value="Unassembled WGS sequence"/>
</dbReference>
<keyword evidence="2" id="KW-0812">Transmembrane</keyword>
<dbReference type="Gene3D" id="2.60.40.10">
    <property type="entry name" value="Immunoglobulins"/>
    <property type="match status" value="1"/>
</dbReference>
<dbReference type="InterPro" id="IPR050650">
    <property type="entry name" value="Type-II_Cytokine-TF_Rcpt"/>
</dbReference>
<dbReference type="HOGENOM" id="CLU_060344_0_0_1"/>
<evidence type="ECO:0000256" key="3">
    <source>
        <dbReference type="SAM" id="SignalP"/>
    </source>
</evidence>
<feature type="transmembrane region" description="Helical" evidence="2">
    <location>
        <begin position="243"/>
        <end position="264"/>
    </location>
</feature>
<dbReference type="OrthoDB" id="8758322at2759"/>
<dbReference type="OMA" id="MTPQGHT"/>
<evidence type="ECO:0000313" key="5">
    <source>
        <dbReference type="Proteomes" id="UP000002852"/>
    </source>
</evidence>
<reference evidence="4" key="4">
    <citation type="submission" date="2025-09" db="UniProtKB">
        <authorList>
            <consortium name="Ensembl"/>
        </authorList>
    </citation>
    <scope>IDENTIFICATION</scope>
    <source>
        <strain evidence="4">JP 163 A</strain>
    </source>
</reference>
<dbReference type="RefSeq" id="NP_001348088.1">
    <property type="nucleotide sequence ID" value="NM_001361159.1"/>
</dbReference>
<dbReference type="PANTHER" id="PTHR20859:SF87">
    <property type="entry name" value="CYTOKINE RECEPTOR FAMILY MEMBER B13-RELATED"/>
    <property type="match status" value="1"/>
</dbReference>
<dbReference type="PANTHER" id="PTHR20859">
    <property type="entry name" value="INTERFERON/INTERLEUKIN RECEPTOR"/>
    <property type="match status" value="1"/>
</dbReference>
<keyword evidence="2" id="KW-0472">Membrane</keyword>
<keyword evidence="2" id="KW-1133">Transmembrane helix</keyword>